<dbReference type="InterPro" id="IPR027231">
    <property type="entry name" value="Semaphorin"/>
</dbReference>
<evidence type="ECO:0000256" key="7">
    <source>
        <dbReference type="ARBA" id="ARBA00023319"/>
    </source>
</evidence>
<dbReference type="GO" id="GO:0008045">
    <property type="term" value="P:motor neuron axon guidance"/>
    <property type="evidence" value="ECO:0007669"/>
    <property type="project" value="TreeGrafter"/>
</dbReference>
<evidence type="ECO:0000256" key="5">
    <source>
        <dbReference type="ARBA" id="ARBA00023157"/>
    </source>
</evidence>
<dbReference type="SMART" id="SM00409">
    <property type="entry name" value="IG"/>
    <property type="match status" value="1"/>
</dbReference>
<dbReference type="PANTHER" id="PTHR11036">
    <property type="entry name" value="SEMAPHORIN"/>
    <property type="match status" value="1"/>
</dbReference>
<protein>
    <submittedName>
        <fullName evidence="12">Sema domain, immunoglobulin domain (Ig), short basic domain, secreted, (semaphorin) 3H</fullName>
    </submittedName>
</protein>
<evidence type="ECO:0000259" key="10">
    <source>
        <dbReference type="PROSITE" id="PS50835"/>
    </source>
</evidence>
<dbReference type="GO" id="GO:0005886">
    <property type="term" value="C:plasma membrane"/>
    <property type="evidence" value="ECO:0007669"/>
    <property type="project" value="TreeGrafter"/>
</dbReference>
<dbReference type="SUPFAM" id="SSF101912">
    <property type="entry name" value="Sema domain"/>
    <property type="match status" value="1"/>
</dbReference>
<comment type="subcellular location">
    <subcellularLocation>
        <location evidence="1">Secreted</location>
    </subcellularLocation>
</comment>
<evidence type="ECO:0000256" key="6">
    <source>
        <dbReference type="ARBA" id="ARBA00023180"/>
    </source>
</evidence>
<evidence type="ECO:0000256" key="8">
    <source>
        <dbReference type="PROSITE-ProRule" id="PRU00352"/>
    </source>
</evidence>
<keyword evidence="3" id="KW-0964">Secreted</keyword>
<dbReference type="GO" id="GO:0001755">
    <property type="term" value="P:neural crest cell migration"/>
    <property type="evidence" value="ECO:0007669"/>
    <property type="project" value="TreeGrafter"/>
</dbReference>
<reference evidence="12" key="2">
    <citation type="submission" date="2025-09" db="UniProtKB">
        <authorList>
            <consortium name="Ensembl"/>
        </authorList>
    </citation>
    <scope>IDENTIFICATION</scope>
</reference>
<dbReference type="GO" id="GO:0038191">
    <property type="term" value="F:neuropilin binding"/>
    <property type="evidence" value="ECO:0007669"/>
    <property type="project" value="TreeGrafter"/>
</dbReference>
<dbReference type="FunFam" id="3.30.1680.10:FF:000008">
    <property type="entry name" value="semaphorin-3B isoform X1"/>
    <property type="match status" value="1"/>
</dbReference>
<dbReference type="GO" id="GO:0030335">
    <property type="term" value="P:positive regulation of cell migration"/>
    <property type="evidence" value="ECO:0007669"/>
    <property type="project" value="TreeGrafter"/>
</dbReference>
<dbReference type="GO" id="GO:0005615">
    <property type="term" value="C:extracellular space"/>
    <property type="evidence" value="ECO:0007669"/>
    <property type="project" value="TreeGrafter"/>
</dbReference>
<dbReference type="AlphaFoldDB" id="A0A674CIH1"/>
<evidence type="ECO:0000313" key="12">
    <source>
        <dbReference type="Ensembl" id="ENSSTUP00000082956.1"/>
    </source>
</evidence>
<dbReference type="InterPro" id="IPR003599">
    <property type="entry name" value="Ig_sub"/>
</dbReference>
<keyword evidence="13" id="KW-1185">Reference proteome</keyword>
<comment type="similarity">
    <text evidence="2">Belongs to the semaphorin family.</text>
</comment>
<dbReference type="GeneTree" id="ENSGT00940000166389"/>
<feature type="compositionally biased region" description="Gly residues" evidence="9">
    <location>
        <begin position="676"/>
        <end position="687"/>
    </location>
</feature>
<dbReference type="InterPro" id="IPR015943">
    <property type="entry name" value="WD40/YVTN_repeat-like_dom_sf"/>
</dbReference>
<dbReference type="Ensembl" id="ENSSTUT00000088248.1">
    <property type="protein sequence ID" value="ENSSTUP00000082956.1"/>
    <property type="gene ID" value="ENSSTUG00000036425.1"/>
</dbReference>
<evidence type="ECO:0000256" key="9">
    <source>
        <dbReference type="SAM" id="MobiDB-lite"/>
    </source>
</evidence>
<dbReference type="FunFam" id="2.130.10.10:FF:001712">
    <property type="entry name" value="Sema domain, immunoglobulin domain (Ig), short basic domain, secreted, (semaphorin) 3H"/>
    <property type="match status" value="1"/>
</dbReference>
<dbReference type="Gene3D" id="2.130.10.10">
    <property type="entry name" value="YVTN repeat-like/Quinoprotein amine dehydrogenase"/>
    <property type="match status" value="1"/>
</dbReference>
<keyword evidence="4" id="KW-0732">Signal</keyword>
<evidence type="ECO:0000313" key="13">
    <source>
        <dbReference type="Proteomes" id="UP000472277"/>
    </source>
</evidence>
<dbReference type="PROSITE" id="PS50835">
    <property type="entry name" value="IG_LIKE"/>
    <property type="match status" value="1"/>
</dbReference>
<evidence type="ECO:0000256" key="3">
    <source>
        <dbReference type="ARBA" id="ARBA00022525"/>
    </source>
</evidence>
<dbReference type="SMART" id="SM00630">
    <property type="entry name" value="Sema"/>
    <property type="match status" value="1"/>
</dbReference>
<dbReference type="InterPro" id="IPR036352">
    <property type="entry name" value="Semap_dom_sf"/>
</dbReference>
<comment type="caution">
    <text evidence="8">Lacks conserved residue(s) required for the propagation of feature annotation.</text>
</comment>
<feature type="domain" description="Ig-like" evidence="10">
    <location>
        <begin position="509"/>
        <end position="611"/>
    </location>
</feature>
<dbReference type="SUPFAM" id="SSF103575">
    <property type="entry name" value="Plexin repeat"/>
    <property type="match status" value="1"/>
</dbReference>
<dbReference type="GO" id="GO:0045499">
    <property type="term" value="F:chemorepellent activity"/>
    <property type="evidence" value="ECO:0007669"/>
    <property type="project" value="TreeGrafter"/>
</dbReference>
<keyword evidence="6" id="KW-0325">Glycoprotein</keyword>
<accession>A0A674CIH1</accession>
<dbReference type="Gene3D" id="2.60.40.10">
    <property type="entry name" value="Immunoglobulins"/>
    <property type="match status" value="1"/>
</dbReference>
<dbReference type="Proteomes" id="UP000472277">
    <property type="component" value="Chromosome 28"/>
</dbReference>
<keyword evidence="7" id="KW-0393">Immunoglobulin domain</keyword>
<dbReference type="PROSITE" id="PS51004">
    <property type="entry name" value="SEMA"/>
    <property type="match status" value="1"/>
</dbReference>
<dbReference type="GO" id="GO:0071526">
    <property type="term" value="P:semaphorin-plexin signaling pathway"/>
    <property type="evidence" value="ECO:0007669"/>
    <property type="project" value="TreeGrafter"/>
</dbReference>
<dbReference type="Pfam" id="PF01403">
    <property type="entry name" value="Sema"/>
    <property type="match status" value="1"/>
</dbReference>
<dbReference type="SMART" id="SM00423">
    <property type="entry name" value="PSI"/>
    <property type="match status" value="1"/>
</dbReference>
<dbReference type="SUPFAM" id="SSF48726">
    <property type="entry name" value="Immunoglobulin"/>
    <property type="match status" value="1"/>
</dbReference>
<dbReference type="InterPro" id="IPR016201">
    <property type="entry name" value="PSI"/>
</dbReference>
<dbReference type="InterPro" id="IPR001627">
    <property type="entry name" value="Semap_dom"/>
</dbReference>
<dbReference type="InterPro" id="IPR013783">
    <property type="entry name" value="Ig-like_fold"/>
</dbReference>
<feature type="region of interest" description="Disordered" evidence="9">
    <location>
        <begin position="644"/>
        <end position="704"/>
    </location>
</feature>
<dbReference type="GO" id="GO:0030424">
    <property type="term" value="C:axon"/>
    <property type="evidence" value="ECO:0007669"/>
    <property type="project" value="TreeGrafter"/>
</dbReference>
<dbReference type="FunFam" id="2.60.40.10:FF:000030">
    <property type="entry name" value="Semaphorin 3F like"/>
    <property type="match status" value="1"/>
</dbReference>
<evidence type="ECO:0000256" key="4">
    <source>
        <dbReference type="ARBA" id="ARBA00022729"/>
    </source>
</evidence>
<reference evidence="12" key="1">
    <citation type="submission" date="2025-08" db="UniProtKB">
        <authorList>
            <consortium name="Ensembl"/>
        </authorList>
    </citation>
    <scope>IDENTIFICATION</scope>
</reference>
<dbReference type="Pfam" id="PF00047">
    <property type="entry name" value="ig"/>
    <property type="match status" value="1"/>
</dbReference>
<feature type="compositionally biased region" description="Basic and acidic residues" evidence="9">
    <location>
        <begin position="650"/>
        <end position="668"/>
    </location>
</feature>
<sequence length="704" mass="78854">DMHSLLPDEDGRRLYVAMKDNLLSTSLDDITQNPSKLYWPASPDRVQECLMAGKDRELECANFLRVLQPYNQTHLYVCGTGAFNPRCAFIPTAVFLKSERQTLSFGQTECGKGKCPYDPHQRTASAIIGGELYAGISSDFMSRDSAFFRSLGSRHVIRTEQYDSSWLQDAQFVKVAWMAETDNPEDDKVYVFFTERAQEAEGAAGKVLYSRVARVCKNDIGGQRSLVNKWSTFQKARIVCSIPGPDGIQTHFDQLQDIFILHDGKDKKNPLIYGLFTTSSDILNGSAVCVYRMQDVVRAYKGNFYHKEGPQYKWAEYTGKIPYPRPGTCPSSTYGSYSSTRQYPDDVIFFSRTHPLLQEAVLPLGGRPLLVRVGVHYKFSRLLVERVEAVDGQHDVLFIGTDSGQVLKSIHLPKEHGVPQEVTLEQLQVFQHKSPVTTMTLSKKKWLFVGSAEGVAQLALFQCELYGQACAECCLARDPYCTWDGHACSPFMPIARRRNARQVGDEEDPLTQCVKQGAGLQVKAEQRMMMVAEGNSTYLECLPKSRHAAVTWYKQAGENSPELNQVHTDTQLVVTERGVLISRAETGHSGVYHCQLEEHGFHWTAVTVHLSVWSPPHASQPWYQDVMALIHPSSLEQHCQRLGFRRRRNRDQDQTKDSDHKTGDGPRGERHKHGGRGGGGGGGGGRGGGRKSRSKPKQRSPRSS</sequence>
<evidence type="ECO:0000256" key="1">
    <source>
        <dbReference type="ARBA" id="ARBA00004613"/>
    </source>
</evidence>
<feature type="domain" description="Sema" evidence="11">
    <location>
        <begin position="1"/>
        <end position="460"/>
    </location>
</feature>
<dbReference type="GO" id="GO:0030215">
    <property type="term" value="F:semaphorin receptor binding"/>
    <property type="evidence" value="ECO:0007669"/>
    <property type="project" value="InterPro"/>
</dbReference>
<gene>
    <name evidence="12" type="primary">sema3h</name>
</gene>
<dbReference type="GO" id="GO:0098978">
    <property type="term" value="C:glutamatergic synapse"/>
    <property type="evidence" value="ECO:0007669"/>
    <property type="project" value="TreeGrafter"/>
</dbReference>
<keyword evidence="5" id="KW-1015">Disulfide bond</keyword>
<evidence type="ECO:0000256" key="2">
    <source>
        <dbReference type="ARBA" id="ARBA00009492"/>
    </source>
</evidence>
<proteinExistence type="inferred from homology"/>
<dbReference type="InterPro" id="IPR013151">
    <property type="entry name" value="Immunoglobulin_dom"/>
</dbReference>
<dbReference type="InterPro" id="IPR007110">
    <property type="entry name" value="Ig-like_dom"/>
</dbReference>
<feature type="compositionally biased region" description="Basic residues" evidence="9">
    <location>
        <begin position="688"/>
        <end position="704"/>
    </location>
</feature>
<dbReference type="InterPro" id="IPR036179">
    <property type="entry name" value="Ig-like_dom_sf"/>
</dbReference>
<dbReference type="PANTHER" id="PTHR11036:SF21">
    <property type="entry name" value="SEMA DOMAIN, IMMUNOGLOBULIN DOMAIN (IG), SHORT BASIC DOMAIN, SECRETED, (SEMAPHORIN) 3H ISOFORM 2 PRECURSOR"/>
    <property type="match status" value="1"/>
</dbReference>
<dbReference type="Gene3D" id="3.30.1680.10">
    <property type="entry name" value="ligand-binding face of the semaphorins, domain 2"/>
    <property type="match status" value="1"/>
</dbReference>
<evidence type="ECO:0000259" key="11">
    <source>
        <dbReference type="PROSITE" id="PS51004"/>
    </source>
</evidence>
<name>A0A674CIH1_SALTR</name>
<organism evidence="12 13">
    <name type="scientific">Salmo trutta</name>
    <name type="common">Brown trout</name>
    <dbReference type="NCBI Taxonomy" id="8032"/>
    <lineage>
        <taxon>Eukaryota</taxon>
        <taxon>Metazoa</taxon>
        <taxon>Chordata</taxon>
        <taxon>Craniata</taxon>
        <taxon>Vertebrata</taxon>
        <taxon>Euteleostomi</taxon>
        <taxon>Actinopterygii</taxon>
        <taxon>Neopterygii</taxon>
        <taxon>Teleostei</taxon>
        <taxon>Protacanthopterygii</taxon>
        <taxon>Salmoniformes</taxon>
        <taxon>Salmonidae</taxon>
        <taxon>Salmoninae</taxon>
        <taxon>Salmo</taxon>
    </lineage>
</organism>